<gene>
    <name evidence="1" type="ORF">SACS_1179</name>
</gene>
<reference evidence="1 2" key="2">
    <citation type="journal article" date="2014" name="PLoS ONE">
        <title>Evolution of mitochondria reconstructed from the energy metabolism of living bacteria.</title>
        <authorList>
            <person name="Degli Esposti M."/>
            <person name="Chouaia B."/>
            <person name="Comandatore F."/>
            <person name="Crotti E."/>
            <person name="Sassera D."/>
            <person name="Lievens P.M."/>
            <person name="Daffonchio D."/>
            <person name="Bandi C."/>
        </authorList>
    </citation>
    <scope>NUCLEOTIDE SEQUENCE [LARGE SCALE GENOMIC DNA]</scope>
    <source>
        <strain evidence="2">AM169</strain>
    </source>
</reference>
<comment type="caution">
    <text evidence="1">The sequence shown here is derived from an EMBL/GenBank/DDBJ whole genome shotgun (WGS) entry which is preliminary data.</text>
</comment>
<reference evidence="1 2" key="1">
    <citation type="journal article" date="2014" name="Genome Biol. Evol.">
        <title>Acetic acid bacteria genomes reveal functional traits for adaptation to life in insect guts.</title>
        <authorList>
            <person name="Chouaia B."/>
            <person name="Gaiarsa S."/>
            <person name="Crotti E."/>
            <person name="Comandatore F."/>
            <person name="Degli Esposti M."/>
            <person name="Ricci I."/>
            <person name="Alma A."/>
            <person name="Favia G."/>
            <person name="Bandi C."/>
            <person name="Daffonchio D."/>
        </authorList>
    </citation>
    <scope>NUCLEOTIDE SEQUENCE [LARGE SCALE GENOMIC DNA]</scope>
    <source>
        <strain evidence="2">AM169</strain>
    </source>
</reference>
<protein>
    <submittedName>
        <fullName evidence="1">Uncharacterized protein</fullName>
    </submittedName>
</protein>
<proteinExistence type="predicted"/>
<evidence type="ECO:0000313" key="1">
    <source>
        <dbReference type="EMBL" id="CDG33917.1"/>
    </source>
</evidence>
<dbReference type="AlphaFoldDB" id="A0A7U7G682"/>
<accession>A0A7U7G682</accession>
<dbReference type="EMBL" id="CBLY010000006">
    <property type="protein sequence ID" value="CDG33917.1"/>
    <property type="molecule type" value="Genomic_DNA"/>
</dbReference>
<evidence type="ECO:0000313" key="2">
    <source>
        <dbReference type="Proteomes" id="UP000027590"/>
    </source>
</evidence>
<sequence length="107" mass="12006">MLKTLAGPTISDMTKLAGIFFSTRDELIGNPDAEKARIYLAYLVHFASGQIPFGNIPGINTALKYGIIYRLQDMMNPGYTACYEKLVQRSQGQRFLVSPTSNLYNMY</sequence>
<organism evidence="1 2">
    <name type="scientific">Parasaccharibacter apium</name>
    <dbReference type="NCBI Taxonomy" id="1510841"/>
    <lineage>
        <taxon>Bacteria</taxon>
        <taxon>Pseudomonadati</taxon>
        <taxon>Pseudomonadota</taxon>
        <taxon>Alphaproteobacteria</taxon>
        <taxon>Acetobacterales</taxon>
        <taxon>Acetobacteraceae</taxon>
        <taxon>Parasaccharibacter</taxon>
    </lineage>
</organism>
<name>A0A7U7G682_9PROT</name>
<dbReference type="Proteomes" id="UP000027590">
    <property type="component" value="Unassembled WGS sequence"/>
</dbReference>